<dbReference type="PANTHER" id="PTHR20961">
    <property type="entry name" value="GLYCOSYLTRANSFERASE"/>
    <property type="match status" value="1"/>
</dbReference>
<feature type="domain" description="Glycosyltransferase 61 catalytic" evidence="4">
    <location>
        <begin position="141"/>
        <end position="314"/>
    </location>
</feature>
<dbReference type="Proteomes" id="UP001431634">
    <property type="component" value="Unassembled WGS sequence"/>
</dbReference>
<evidence type="ECO:0000256" key="1">
    <source>
        <dbReference type="ARBA" id="ARBA00022676"/>
    </source>
</evidence>
<keyword evidence="3" id="KW-0325">Glycoprotein</keyword>
<organism evidence="5 6">
    <name type="scientific">Commensalibacter oyaizuii</name>
    <dbReference type="NCBI Taxonomy" id="3043873"/>
    <lineage>
        <taxon>Bacteria</taxon>
        <taxon>Pseudomonadati</taxon>
        <taxon>Pseudomonadota</taxon>
        <taxon>Alphaproteobacteria</taxon>
        <taxon>Acetobacterales</taxon>
        <taxon>Acetobacteraceae</taxon>
    </lineage>
</organism>
<dbReference type="InterPro" id="IPR007657">
    <property type="entry name" value="Glycosyltransferase_61"/>
</dbReference>
<sequence>MFSIIKKYFKKKYNSKKISIKSTSQDLYLHQVAIEQKEVEYCELCDGQLVWPGVQNLSNQHYYPFFNWKSAAKPIYRYRLKNIVLDSYYKVFFKDGKAIIDSSHYINGDLLKSLSVRPEHLISYEAQGIVFSCFDHWEDNYFHWLAHAIPAFYAAKLSGVQGKYLIPAELTVWQRRTLELLGIDFSQCVEIKKDKQYAFSILDYYELATGEADFVNSKISVQAYAAMVENVAIPVTSELCHDKIYISRATKQHRHLRNESELIAALKQRGYFILDPEQYTIDQQIIIFQHAKIVVALLGAGLSNIAFCKENTLIYELIPSHHDNPCFLTMSLQGKLRYWADRLETGVDHNRPDHLSDWVNPVDVNFVMMRLDELEALA</sequence>
<reference evidence="5" key="1">
    <citation type="submission" date="2023-05" db="EMBL/GenBank/DDBJ databases">
        <title>Whole genome sequence of Commensalibacter sp.</title>
        <authorList>
            <person name="Charoenyingcharoen P."/>
            <person name="Yukphan P."/>
        </authorList>
    </citation>
    <scope>NUCLEOTIDE SEQUENCE</scope>
    <source>
        <strain evidence="5">TBRC 16381</strain>
    </source>
</reference>
<proteinExistence type="predicted"/>
<dbReference type="EMBL" id="JASBAO010000001">
    <property type="protein sequence ID" value="MDI2091651.1"/>
    <property type="molecule type" value="Genomic_DNA"/>
</dbReference>
<comment type="caution">
    <text evidence="5">The sequence shown here is derived from an EMBL/GenBank/DDBJ whole genome shotgun (WGS) entry which is preliminary data.</text>
</comment>
<name>A0ABT6Q3F6_9PROT</name>
<evidence type="ECO:0000313" key="6">
    <source>
        <dbReference type="Proteomes" id="UP001431634"/>
    </source>
</evidence>
<keyword evidence="1 5" id="KW-0328">Glycosyltransferase</keyword>
<dbReference type="InterPro" id="IPR049625">
    <property type="entry name" value="Glyco_transf_61_cat"/>
</dbReference>
<keyword evidence="2 5" id="KW-0808">Transferase</keyword>
<evidence type="ECO:0000313" key="5">
    <source>
        <dbReference type="EMBL" id="MDI2091651.1"/>
    </source>
</evidence>
<evidence type="ECO:0000256" key="3">
    <source>
        <dbReference type="ARBA" id="ARBA00023180"/>
    </source>
</evidence>
<protein>
    <submittedName>
        <fullName evidence="5">Glycosyltransferase family 61 protein</fullName>
        <ecNumber evidence="5">2.4.-.-</ecNumber>
    </submittedName>
</protein>
<dbReference type="GO" id="GO:0016757">
    <property type="term" value="F:glycosyltransferase activity"/>
    <property type="evidence" value="ECO:0007669"/>
    <property type="project" value="UniProtKB-KW"/>
</dbReference>
<keyword evidence="6" id="KW-1185">Reference proteome</keyword>
<dbReference type="Pfam" id="PF04577">
    <property type="entry name" value="Glyco_transf_61"/>
    <property type="match status" value="1"/>
</dbReference>
<accession>A0ABT6Q3F6</accession>
<dbReference type="EC" id="2.4.-.-" evidence="5"/>
<dbReference type="RefSeq" id="WP_281448740.1">
    <property type="nucleotide sequence ID" value="NZ_JASBAO010000001.1"/>
</dbReference>
<evidence type="ECO:0000259" key="4">
    <source>
        <dbReference type="Pfam" id="PF04577"/>
    </source>
</evidence>
<evidence type="ECO:0000256" key="2">
    <source>
        <dbReference type="ARBA" id="ARBA00022679"/>
    </source>
</evidence>
<gene>
    <name evidence="5" type="ORF">QJV27_09780</name>
</gene>